<dbReference type="PANTHER" id="PTHR31623">
    <property type="entry name" value="F21J9.9"/>
    <property type="match status" value="1"/>
</dbReference>
<dbReference type="Pfam" id="PF02458">
    <property type="entry name" value="Transferase"/>
    <property type="match status" value="1"/>
</dbReference>
<evidence type="ECO:0000256" key="1">
    <source>
        <dbReference type="ARBA" id="ARBA00009861"/>
    </source>
</evidence>
<evidence type="ECO:0000256" key="2">
    <source>
        <dbReference type="ARBA" id="ARBA00022679"/>
    </source>
</evidence>
<keyword evidence="3" id="KW-0012">Acyltransferase</keyword>
<reference evidence="4 5" key="1">
    <citation type="journal article" date="2021" name="Comput. Struct. Biotechnol. J.">
        <title>De novo genome assembly of the potent medicinal plant Rehmannia glutinosa using nanopore technology.</title>
        <authorList>
            <person name="Ma L."/>
            <person name="Dong C."/>
            <person name="Song C."/>
            <person name="Wang X."/>
            <person name="Zheng X."/>
            <person name="Niu Y."/>
            <person name="Chen S."/>
            <person name="Feng W."/>
        </authorList>
    </citation>
    <scope>NUCLEOTIDE SEQUENCE [LARGE SCALE GENOMIC DNA]</scope>
    <source>
        <strain evidence="4">DH-2019</strain>
    </source>
</reference>
<comment type="similarity">
    <text evidence="1">Belongs to the plant acyltransferase family.</text>
</comment>
<dbReference type="EMBL" id="JABTTQ020003506">
    <property type="protein sequence ID" value="KAK6115692.1"/>
    <property type="molecule type" value="Genomic_DNA"/>
</dbReference>
<name>A0ABR0U0B6_REHGL</name>
<accession>A0ABR0U0B6</accession>
<dbReference type="PANTHER" id="PTHR31623:SF110">
    <property type="entry name" value="VINORINE SYNTHASE-LIKE"/>
    <property type="match status" value="1"/>
</dbReference>
<comment type="caution">
    <text evidence="4">The sequence shown here is derived from an EMBL/GenBank/DDBJ whole genome shotgun (WGS) entry which is preliminary data.</text>
</comment>
<sequence>MATIELLSKEKIKPSSSTPQHLHIHNLSLLDQRAPPTYVDLIFFYESPKSFIPDFDPSQIPQNLKKSLSDVLTSFYPLAGRIKSNHVLCNDDGVDYVQTRVHASILEVTESPNPNKMQKYVSNIGPFVSDTPLSIQVNFFDCGGVAVGVRIAHKIADIASMVMFVNAWSATCRKDVKNDVHDPSFDDLSCHFPPMISSTSPISPPPGDDDDKNDVVLVKRFVFDKEMLLALKKIGTSSKVTNPSKIEVATAFIWRSFMMAHKARNDTNNTNFLAFHAVNARSKVDPSLIPAHSFGNGCMQAIAWCKNGNEDEQVQLPVLTAKLRNAIRMIDGEYVMNKIKNGGEDEYFEYEGEGFVEACVFSSWCKFGAYEVDFGWGKPHWVSTTAVPFKNLTVFIDTKCGDGIEAWVTMAEADMALIETNYKQIIQLIS</sequence>
<keyword evidence="5" id="KW-1185">Reference proteome</keyword>
<organism evidence="4 5">
    <name type="scientific">Rehmannia glutinosa</name>
    <name type="common">Chinese foxglove</name>
    <dbReference type="NCBI Taxonomy" id="99300"/>
    <lineage>
        <taxon>Eukaryota</taxon>
        <taxon>Viridiplantae</taxon>
        <taxon>Streptophyta</taxon>
        <taxon>Embryophyta</taxon>
        <taxon>Tracheophyta</taxon>
        <taxon>Spermatophyta</taxon>
        <taxon>Magnoliopsida</taxon>
        <taxon>eudicotyledons</taxon>
        <taxon>Gunneridae</taxon>
        <taxon>Pentapetalae</taxon>
        <taxon>asterids</taxon>
        <taxon>lamiids</taxon>
        <taxon>Lamiales</taxon>
        <taxon>Orobanchaceae</taxon>
        <taxon>Rehmannieae</taxon>
        <taxon>Rehmannia</taxon>
    </lineage>
</organism>
<evidence type="ECO:0008006" key="6">
    <source>
        <dbReference type="Google" id="ProtNLM"/>
    </source>
</evidence>
<dbReference type="Proteomes" id="UP001318860">
    <property type="component" value="Unassembled WGS sequence"/>
</dbReference>
<evidence type="ECO:0000313" key="5">
    <source>
        <dbReference type="Proteomes" id="UP001318860"/>
    </source>
</evidence>
<evidence type="ECO:0000313" key="4">
    <source>
        <dbReference type="EMBL" id="KAK6115692.1"/>
    </source>
</evidence>
<dbReference type="InterPro" id="IPR023213">
    <property type="entry name" value="CAT-like_dom_sf"/>
</dbReference>
<protein>
    <recommendedName>
        <fullName evidence="6">Vinorine synthase</fullName>
    </recommendedName>
</protein>
<evidence type="ECO:0000256" key="3">
    <source>
        <dbReference type="ARBA" id="ARBA00023315"/>
    </source>
</evidence>
<gene>
    <name evidence="4" type="ORF">DH2020_007961</name>
</gene>
<dbReference type="Gene3D" id="3.30.559.10">
    <property type="entry name" value="Chloramphenicol acetyltransferase-like domain"/>
    <property type="match status" value="2"/>
</dbReference>
<keyword evidence="2" id="KW-0808">Transferase</keyword>
<proteinExistence type="inferred from homology"/>